<feature type="chain" id="PRO_5019791795" description="Ig-like domain-containing protein" evidence="1">
    <location>
        <begin position="26"/>
        <end position="190"/>
    </location>
</feature>
<feature type="signal peptide" evidence="1">
    <location>
        <begin position="1"/>
        <end position="25"/>
    </location>
</feature>
<evidence type="ECO:0000313" key="3">
    <source>
        <dbReference type="Proteomes" id="UP000291343"/>
    </source>
</evidence>
<dbReference type="EMBL" id="QKKF02004189">
    <property type="protein sequence ID" value="RZF47470.1"/>
    <property type="molecule type" value="Genomic_DNA"/>
</dbReference>
<dbReference type="InterPro" id="IPR013783">
    <property type="entry name" value="Ig-like_fold"/>
</dbReference>
<dbReference type="STRING" id="195883.A0A482XPN9"/>
<feature type="non-terminal residue" evidence="2">
    <location>
        <position position="190"/>
    </location>
</feature>
<accession>A0A482XPN9</accession>
<organism evidence="2 3">
    <name type="scientific">Laodelphax striatellus</name>
    <name type="common">Small brown planthopper</name>
    <name type="synonym">Delphax striatella</name>
    <dbReference type="NCBI Taxonomy" id="195883"/>
    <lineage>
        <taxon>Eukaryota</taxon>
        <taxon>Metazoa</taxon>
        <taxon>Ecdysozoa</taxon>
        <taxon>Arthropoda</taxon>
        <taxon>Hexapoda</taxon>
        <taxon>Insecta</taxon>
        <taxon>Pterygota</taxon>
        <taxon>Neoptera</taxon>
        <taxon>Paraneoptera</taxon>
        <taxon>Hemiptera</taxon>
        <taxon>Auchenorrhyncha</taxon>
        <taxon>Fulgoroidea</taxon>
        <taxon>Delphacidae</taxon>
        <taxon>Criomorphinae</taxon>
        <taxon>Laodelphax</taxon>
    </lineage>
</organism>
<evidence type="ECO:0000313" key="2">
    <source>
        <dbReference type="EMBL" id="RZF47470.1"/>
    </source>
</evidence>
<evidence type="ECO:0008006" key="4">
    <source>
        <dbReference type="Google" id="ProtNLM"/>
    </source>
</evidence>
<gene>
    <name evidence="2" type="ORF">LSTR_LSTR007397</name>
</gene>
<keyword evidence="1" id="KW-0732">Signal</keyword>
<sequence>MIPSPKPWTPVIIWLWLSLASFARAAHSPRDGGTSRFWSESANRKLPVYQVQAVAGDAVFLPCDISTTDDVPVHQKDNEDAVLLVLWYREDLGTPIYSLCGQQKRATNGRLFVIDRFNLKLSHLQPRSRVENQSTLFYGRNSIWPTKNNWTGKLRTEFPCFESLKQSRACIVWVAVNETHSVHNLLFDIE</sequence>
<name>A0A482XPN9_LAOST</name>
<dbReference type="Proteomes" id="UP000291343">
    <property type="component" value="Unassembled WGS sequence"/>
</dbReference>
<keyword evidence="3" id="KW-1185">Reference proteome</keyword>
<dbReference type="Gene3D" id="2.60.40.10">
    <property type="entry name" value="Immunoglobulins"/>
    <property type="match status" value="1"/>
</dbReference>
<dbReference type="AlphaFoldDB" id="A0A482XPN9"/>
<protein>
    <recommendedName>
        <fullName evidence="4">Ig-like domain-containing protein</fullName>
    </recommendedName>
</protein>
<dbReference type="OrthoDB" id="6431884at2759"/>
<reference evidence="2 3" key="1">
    <citation type="journal article" date="2017" name="Gigascience">
        <title>Genome sequence of the small brown planthopper, Laodelphax striatellus.</title>
        <authorList>
            <person name="Zhu J."/>
            <person name="Jiang F."/>
            <person name="Wang X."/>
            <person name="Yang P."/>
            <person name="Bao Y."/>
            <person name="Zhao W."/>
            <person name="Wang W."/>
            <person name="Lu H."/>
            <person name="Wang Q."/>
            <person name="Cui N."/>
            <person name="Li J."/>
            <person name="Chen X."/>
            <person name="Luo L."/>
            <person name="Yu J."/>
            <person name="Kang L."/>
            <person name="Cui F."/>
        </authorList>
    </citation>
    <scope>NUCLEOTIDE SEQUENCE [LARGE SCALE GENOMIC DNA]</scope>
    <source>
        <strain evidence="2">Lst14</strain>
    </source>
</reference>
<comment type="caution">
    <text evidence="2">The sequence shown here is derived from an EMBL/GenBank/DDBJ whole genome shotgun (WGS) entry which is preliminary data.</text>
</comment>
<dbReference type="InParanoid" id="A0A482XPN9"/>
<evidence type="ECO:0000256" key="1">
    <source>
        <dbReference type="SAM" id="SignalP"/>
    </source>
</evidence>
<proteinExistence type="predicted"/>